<feature type="region of interest" description="Disordered" evidence="1">
    <location>
        <begin position="1"/>
        <end position="27"/>
    </location>
</feature>
<accession>A0A7G6X620</accession>
<evidence type="ECO:0000313" key="3">
    <source>
        <dbReference type="EMBL" id="QNE21685.1"/>
    </source>
</evidence>
<proteinExistence type="predicted"/>
<reference evidence="4" key="1">
    <citation type="submission" date="2019-09" db="EMBL/GenBank/DDBJ databases">
        <title>Antimicrobial potential of Antarctic Bacteria.</title>
        <authorList>
            <person name="Benaud N."/>
            <person name="Edwards R.J."/>
            <person name="Ferrari B.C."/>
        </authorList>
    </citation>
    <scope>NUCLEOTIDE SEQUENCE [LARGE SCALE GENOMIC DNA]</scope>
    <source>
        <strain evidence="4">SPB151</strain>
    </source>
</reference>
<feature type="compositionally biased region" description="Polar residues" evidence="1">
    <location>
        <begin position="1"/>
        <end position="24"/>
    </location>
</feature>
<keyword evidence="4" id="KW-1185">Reference proteome</keyword>
<evidence type="ECO:0000259" key="2">
    <source>
        <dbReference type="Pfam" id="PF14062"/>
    </source>
</evidence>
<evidence type="ECO:0000313" key="4">
    <source>
        <dbReference type="Proteomes" id="UP000515563"/>
    </source>
</evidence>
<organism evidence="3 4">
    <name type="scientific">Kribbella qitaiheensis</name>
    <dbReference type="NCBI Taxonomy" id="1544730"/>
    <lineage>
        <taxon>Bacteria</taxon>
        <taxon>Bacillati</taxon>
        <taxon>Actinomycetota</taxon>
        <taxon>Actinomycetes</taxon>
        <taxon>Propionibacteriales</taxon>
        <taxon>Kribbellaceae</taxon>
        <taxon>Kribbella</taxon>
    </lineage>
</organism>
<evidence type="ECO:0000256" key="1">
    <source>
        <dbReference type="SAM" id="MobiDB-lite"/>
    </source>
</evidence>
<dbReference type="Pfam" id="PF14062">
    <property type="entry name" value="DUF4253"/>
    <property type="match status" value="1"/>
</dbReference>
<gene>
    <name evidence="3" type="ORF">F1D05_31895</name>
</gene>
<dbReference type="KEGG" id="kqi:F1D05_31895"/>
<protein>
    <submittedName>
        <fullName evidence="3">DUF4253 domain-containing protein</fullName>
    </submittedName>
</protein>
<dbReference type="InterPro" id="IPR025349">
    <property type="entry name" value="DUF4253"/>
</dbReference>
<dbReference type="EMBL" id="CP043661">
    <property type="protein sequence ID" value="QNE21685.1"/>
    <property type="molecule type" value="Genomic_DNA"/>
</dbReference>
<dbReference type="Proteomes" id="UP000515563">
    <property type="component" value="Chromosome"/>
</dbReference>
<dbReference type="AlphaFoldDB" id="A0A7G6X620"/>
<reference evidence="3 4" key="2">
    <citation type="journal article" date="2020" name="Microbiol. Resour. Announc.">
        <title>Antarctic desert soil bacteria exhibit high novel natural product potential, evaluated through long-read genome sequencing and comparative genomics.</title>
        <authorList>
            <person name="Benaud N."/>
            <person name="Edwards R.J."/>
            <person name="Amos T.G."/>
            <person name="D'Agostino P.M."/>
            <person name="Gutierrez-Chavez C."/>
            <person name="Montgomery K."/>
            <person name="Nicetic I."/>
            <person name="Ferrari B.C."/>
        </authorList>
    </citation>
    <scope>NUCLEOTIDE SEQUENCE [LARGE SCALE GENOMIC DNA]</scope>
    <source>
        <strain evidence="3 4">SPB151</strain>
    </source>
</reference>
<sequence length="91" mass="10097">MLSAMQHPSPTRRSCHAPTTSSLSGAMPATLSARTLDLALERPPRTDEEALVAARLYEAYDDGAYDWYGSSTRPNLAAKLKDNQVWSAWWD</sequence>
<feature type="domain" description="DUF4253" evidence="2">
    <location>
        <begin position="25"/>
        <end position="91"/>
    </location>
</feature>
<name>A0A7G6X620_9ACTN</name>